<organism evidence="1 2">
    <name type="scientific">Sphagnum troendelagicum</name>
    <dbReference type="NCBI Taxonomy" id="128251"/>
    <lineage>
        <taxon>Eukaryota</taxon>
        <taxon>Viridiplantae</taxon>
        <taxon>Streptophyta</taxon>
        <taxon>Embryophyta</taxon>
        <taxon>Bryophyta</taxon>
        <taxon>Sphagnophytina</taxon>
        <taxon>Sphagnopsida</taxon>
        <taxon>Sphagnales</taxon>
        <taxon>Sphagnaceae</taxon>
        <taxon>Sphagnum</taxon>
    </lineage>
</organism>
<name>A0ABP0U464_9BRYO</name>
<proteinExistence type="predicted"/>
<sequence length="127" mass="13919">MGIYFCRVGTDDGADTEPASGLISVFASHQSVFASGVCDQNLDDRTTTTIIIIILISFTCFSSLRQMMELSTEAAQATKTTLCTARELQKVEMGKNIHVSRKLMIRSWCPSRDLVLTNSPAGGRLRI</sequence>
<accession>A0ABP0U464</accession>
<gene>
    <name evidence="1" type="ORF">CSSPTR1EN2_LOCUS11251</name>
</gene>
<keyword evidence="2" id="KW-1185">Reference proteome</keyword>
<reference evidence="1" key="1">
    <citation type="submission" date="2024-02" db="EMBL/GenBank/DDBJ databases">
        <authorList>
            <consortium name="ELIXIR-Norway"/>
            <consortium name="Elixir Norway"/>
        </authorList>
    </citation>
    <scope>NUCLEOTIDE SEQUENCE</scope>
</reference>
<evidence type="ECO:0000313" key="1">
    <source>
        <dbReference type="EMBL" id="CAK9212467.1"/>
    </source>
</evidence>
<dbReference type="Proteomes" id="UP001497512">
    <property type="component" value="Chromosome 19"/>
</dbReference>
<evidence type="ECO:0000313" key="2">
    <source>
        <dbReference type="Proteomes" id="UP001497512"/>
    </source>
</evidence>
<dbReference type="EMBL" id="OZ019911">
    <property type="protein sequence ID" value="CAK9212467.1"/>
    <property type="molecule type" value="Genomic_DNA"/>
</dbReference>
<protein>
    <submittedName>
        <fullName evidence="1">Uncharacterized protein</fullName>
    </submittedName>
</protein>